<dbReference type="RefSeq" id="WP_065272296.1">
    <property type="nucleotide sequence ID" value="NZ_CP015124.1"/>
</dbReference>
<dbReference type="NCBIfam" id="NF008453">
    <property type="entry name" value="PRK11308.1"/>
    <property type="match status" value="2"/>
</dbReference>
<dbReference type="PROSITE" id="PS00211">
    <property type="entry name" value="ABC_TRANSPORTER_1"/>
    <property type="match status" value="2"/>
</dbReference>
<dbReference type="AlphaFoldDB" id="A0A1B0ZTJ3"/>
<dbReference type="SUPFAM" id="SSF52540">
    <property type="entry name" value="P-loop containing nucleoside triphosphate hydrolases"/>
    <property type="match status" value="2"/>
</dbReference>
<dbReference type="Pfam" id="PF08352">
    <property type="entry name" value="oligo_HPY"/>
    <property type="match status" value="2"/>
</dbReference>
<dbReference type="GO" id="GO:0005886">
    <property type="term" value="C:plasma membrane"/>
    <property type="evidence" value="ECO:0007669"/>
    <property type="project" value="UniProtKB-SubCell"/>
</dbReference>
<dbReference type="Proteomes" id="UP000092565">
    <property type="component" value="Chromosome"/>
</dbReference>
<evidence type="ECO:0000256" key="1">
    <source>
        <dbReference type="ARBA" id="ARBA00004417"/>
    </source>
</evidence>
<gene>
    <name evidence="9" type="ORF">JL2886_02587</name>
</gene>
<dbReference type="OrthoDB" id="9802264at2"/>
<dbReference type="CDD" id="cd03257">
    <property type="entry name" value="ABC_NikE_OppD_transporters"/>
    <property type="match status" value="2"/>
</dbReference>
<name>A0A1B0ZTJ3_9RHOB</name>
<dbReference type="GO" id="GO:0015833">
    <property type="term" value="P:peptide transport"/>
    <property type="evidence" value="ECO:0007669"/>
    <property type="project" value="InterPro"/>
</dbReference>
<dbReference type="Pfam" id="PF00005">
    <property type="entry name" value="ABC_tran"/>
    <property type="match status" value="2"/>
</dbReference>
<feature type="domain" description="ABC transporter" evidence="8">
    <location>
        <begin position="5"/>
        <end position="256"/>
    </location>
</feature>
<dbReference type="EMBL" id="CP015124">
    <property type="protein sequence ID" value="ANP37476.1"/>
    <property type="molecule type" value="Genomic_DNA"/>
</dbReference>
<dbReference type="GO" id="GO:0055085">
    <property type="term" value="P:transmembrane transport"/>
    <property type="evidence" value="ECO:0007669"/>
    <property type="project" value="UniProtKB-ARBA"/>
</dbReference>
<dbReference type="InterPro" id="IPR003593">
    <property type="entry name" value="AAA+_ATPase"/>
</dbReference>
<keyword evidence="10" id="KW-1185">Reference proteome</keyword>
<feature type="domain" description="ABC transporter" evidence="8">
    <location>
        <begin position="279"/>
        <end position="536"/>
    </location>
</feature>
<dbReference type="GO" id="GO:0005524">
    <property type="term" value="F:ATP binding"/>
    <property type="evidence" value="ECO:0007669"/>
    <property type="project" value="UniProtKB-KW"/>
</dbReference>
<dbReference type="GO" id="GO:0016887">
    <property type="term" value="F:ATP hydrolysis activity"/>
    <property type="evidence" value="ECO:0007669"/>
    <property type="project" value="InterPro"/>
</dbReference>
<dbReference type="InterPro" id="IPR003439">
    <property type="entry name" value="ABC_transporter-like_ATP-bd"/>
</dbReference>
<dbReference type="FunFam" id="3.40.50.300:FF:000016">
    <property type="entry name" value="Oligopeptide ABC transporter ATP-binding component"/>
    <property type="match status" value="1"/>
</dbReference>
<evidence type="ECO:0000313" key="9">
    <source>
        <dbReference type="EMBL" id="ANP37476.1"/>
    </source>
</evidence>
<dbReference type="PANTHER" id="PTHR43297">
    <property type="entry name" value="OLIGOPEPTIDE TRANSPORT ATP-BINDING PROTEIN APPD"/>
    <property type="match status" value="1"/>
</dbReference>
<reference evidence="9 10" key="1">
    <citation type="submission" date="2016-04" db="EMBL/GenBank/DDBJ databases">
        <authorList>
            <person name="Evans L.H."/>
            <person name="Alamgir A."/>
            <person name="Owens N."/>
            <person name="Weber N.D."/>
            <person name="Virtaneva K."/>
            <person name="Barbian K."/>
            <person name="Babar A."/>
            <person name="Rosenke K."/>
        </authorList>
    </citation>
    <scope>NUCLEOTIDE SEQUENCE [LARGE SCALE GENOMIC DNA]</scope>
    <source>
        <strain evidence="9 10">JL2886</strain>
    </source>
</reference>
<evidence type="ECO:0000256" key="7">
    <source>
        <dbReference type="ARBA" id="ARBA00023136"/>
    </source>
</evidence>
<dbReference type="InterPro" id="IPR050388">
    <property type="entry name" value="ABC_Ni/Peptide_Import"/>
</dbReference>
<dbReference type="SMART" id="SM00382">
    <property type="entry name" value="AAA"/>
    <property type="match status" value="2"/>
</dbReference>
<keyword evidence="6 9" id="KW-0067">ATP-binding</keyword>
<keyword evidence="5" id="KW-0547">Nucleotide-binding</keyword>
<dbReference type="PROSITE" id="PS50893">
    <property type="entry name" value="ABC_TRANSPORTER_2"/>
    <property type="match status" value="2"/>
</dbReference>
<organism evidence="9 10">
    <name type="scientific">Phaeobacter gallaeciensis</name>
    <dbReference type="NCBI Taxonomy" id="60890"/>
    <lineage>
        <taxon>Bacteria</taxon>
        <taxon>Pseudomonadati</taxon>
        <taxon>Pseudomonadota</taxon>
        <taxon>Alphaproteobacteria</taxon>
        <taxon>Rhodobacterales</taxon>
        <taxon>Roseobacteraceae</taxon>
        <taxon>Phaeobacter</taxon>
    </lineage>
</organism>
<evidence type="ECO:0000256" key="6">
    <source>
        <dbReference type="ARBA" id="ARBA00022840"/>
    </source>
</evidence>
<dbReference type="PATRIC" id="fig|60890.4.peg.2513"/>
<evidence type="ECO:0000259" key="8">
    <source>
        <dbReference type="PROSITE" id="PS50893"/>
    </source>
</evidence>
<accession>A0A1B0ZTJ3</accession>
<proteinExistence type="inferred from homology"/>
<keyword evidence="3" id="KW-0813">Transport</keyword>
<comment type="subcellular location">
    <subcellularLocation>
        <location evidence="1">Cell inner membrane</location>
        <topology evidence="1">Peripheral membrane protein</topology>
    </subcellularLocation>
</comment>
<dbReference type="PANTHER" id="PTHR43297:SF2">
    <property type="entry name" value="DIPEPTIDE TRANSPORT ATP-BINDING PROTEIN DPPD"/>
    <property type="match status" value="1"/>
</dbReference>
<keyword evidence="7" id="KW-0472">Membrane</keyword>
<keyword evidence="4" id="KW-1003">Cell membrane</keyword>
<sequence length="590" mass="64051">MAPLLSVEGLSIGFGRDEAVVRDVSFDVAPGGTLALVGESGSGKTITCRAVLRILPRAAQIRSGRITLHGGDAPLELSRLGERRMRDVRGNRIAMIFQEPMRSLSPLHRIGNQVSEVLWLHEGKSEAAARKEVLECFERVGFPEPQRTYDSYPFELSGGMRQRAMIAMAMVAKPDLLIADEPTTALDVTTQAQVLGLMKELQRDTGMAMILVTHDLGVVANMAEEVVVMHKGRVMEAGPAAPILSAPAHAYTRALINAAPKIPAATQAVPPEPKEDLILELKSVSKTYTLRAGKGWAAPTLIHACRGVDLKLPRGKTLAIVGESGSGKTTAARIALGAEPPDPGGEVLFRPDPDGEIVKVQQMDRAARTAFQREAQMVFQDPYSSLSPRMRIADTMTEPLEIHGIGTPADRRDKAAKMLKTVGLGPEMLQRYPHAFSGGQRQRLSIARALMLDPSLIVCDEPTSALDVSVQEQILRLLENIQEQQGLSYLFISHDLAVVARIADEVAVMRRGLIVEQAPPQTLFHNPQHPYTKALIAAQPEPDIGRPINLDLVSQGAGAPDSWPEHFRFTGAEAPPLVILEPGHKVRCHV</sequence>
<protein>
    <submittedName>
        <fullName evidence="9">ABC transporter ATP-binding protein</fullName>
    </submittedName>
</protein>
<dbReference type="InterPro" id="IPR027417">
    <property type="entry name" value="P-loop_NTPase"/>
</dbReference>
<evidence type="ECO:0000256" key="3">
    <source>
        <dbReference type="ARBA" id="ARBA00022448"/>
    </source>
</evidence>
<dbReference type="Gene3D" id="3.40.50.300">
    <property type="entry name" value="P-loop containing nucleotide triphosphate hydrolases"/>
    <property type="match status" value="2"/>
</dbReference>
<dbReference type="InterPro" id="IPR013563">
    <property type="entry name" value="Oligopep_ABC_C"/>
</dbReference>
<evidence type="ECO:0000256" key="5">
    <source>
        <dbReference type="ARBA" id="ARBA00022741"/>
    </source>
</evidence>
<evidence type="ECO:0000256" key="2">
    <source>
        <dbReference type="ARBA" id="ARBA00005417"/>
    </source>
</evidence>
<dbReference type="InterPro" id="IPR017871">
    <property type="entry name" value="ABC_transporter-like_CS"/>
</dbReference>
<evidence type="ECO:0000313" key="10">
    <source>
        <dbReference type="Proteomes" id="UP000092565"/>
    </source>
</evidence>
<evidence type="ECO:0000256" key="4">
    <source>
        <dbReference type="ARBA" id="ARBA00022475"/>
    </source>
</evidence>
<comment type="similarity">
    <text evidence="2">Belongs to the ABC transporter superfamily.</text>
</comment>